<dbReference type="CDD" id="cd00112">
    <property type="entry name" value="LDLa"/>
    <property type="match status" value="1"/>
</dbReference>
<dbReference type="SMART" id="SM00192">
    <property type="entry name" value="LDLa"/>
    <property type="match status" value="1"/>
</dbReference>
<name>A0A8J1TGU2_OWEFU</name>
<dbReference type="Proteomes" id="UP000749559">
    <property type="component" value="Unassembled WGS sequence"/>
</dbReference>
<evidence type="ECO:0000313" key="2">
    <source>
        <dbReference type="EMBL" id="CAH1776741.1"/>
    </source>
</evidence>
<gene>
    <name evidence="2" type="ORF">OFUS_LOCUS3888</name>
</gene>
<sequence length="275" mass="30196">MAETVYKLSKPCPRGFLRCIASGECIHPILGCDGVVDCQDGTDEEEATCTMPWTPGIRSQCYMPAGQTCFPEGGSVHIIGTVTKIIEIPWLAQATRGEGTIEYYFNRTDGRMRINAMMDGIKEFSAMALLFFLFTSAIDGVMITPTGYRVSSMVEDNSGDRAYDGLSNTYALTGNGFEAWMLFIFPSNQTFKSVDIQGILPPSTEFRCGEAYEPMGRGDTKHNHLKRSVTSSSQSIVALSDFINIDLPRCVGSKVLVKNLNGTASIKINELKFNI</sequence>
<dbReference type="InterPro" id="IPR023415">
    <property type="entry name" value="LDLR_class-A_CS"/>
</dbReference>
<dbReference type="InterPro" id="IPR002172">
    <property type="entry name" value="LDrepeatLR_classA_rpt"/>
</dbReference>
<dbReference type="Gene3D" id="2.40.128.620">
    <property type="match status" value="1"/>
</dbReference>
<dbReference type="PROSITE" id="PS01209">
    <property type="entry name" value="LDLRA_1"/>
    <property type="match status" value="1"/>
</dbReference>
<evidence type="ECO:0000256" key="1">
    <source>
        <dbReference type="PROSITE-ProRule" id="PRU00124"/>
    </source>
</evidence>
<dbReference type="SUPFAM" id="SSF57424">
    <property type="entry name" value="LDL receptor-like module"/>
    <property type="match status" value="1"/>
</dbReference>
<organism evidence="2 3">
    <name type="scientific">Owenia fusiformis</name>
    <name type="common">Polychaete worm</name>
    <dbReference type="NCBI Taxonomy" id="6347"/>
    <lineage>
        <taxon>Eukaryota</taxon>
        <taxon>Metazoa</taxon>
        <taxon>Spiralia</taxon>
        <taxon>Lophotrochozoa</taxon>
        <taxon>Annelida</taxon>
        <taxon>Polychaeta</taxon>
        <taxon>Sedentaria</taxon>
        <taxon>Canalipalpata</taxon>
        <taxon>Sabellida</taxon>
        <taxon>Oweniida</taxon>
        <taxon>Oweniidae</taxon>
        <taxon>Owenia</taxon>
    </lineage>
</organism>
<dbReference type="PROSITE" id="PS50068">
    <property type="entry name" value="LDLRA_2"/>
    <property type="match status" value="1"/>
</dbReference>
<dbReference type="EMBL" id="CAIIXF020000002">
    <property type="protein sequence ID" value="CAH1776741.1"/>
    <property type="molecule type" value="Genomic_DNA"/>
</dbReference>
<dbReference type="InterPro" id="IPR036055">
    <property type="entry name" value="LDL_receptor-like_sf"/>
</dbReference>
<comment type="caution">
    <text evidence="2">The sequence shown here is derived from an EMBL/GenBank/DDBJ whole genome shotgun (WGS) entry which is preliminary data.</text>
</comment>
<protein>
    <submittedName>
        <fullName evidence="2">Uncharacterized protein</fullName>
    </submittedName>
</protein>
<dbReference type="Pfam" id="PF00057">
    <property type="entry name" value="Ldl_recept_a"/>
    <property type="match status" value="1"/>
</dbReference>
<reference evidence="2" key="1">
    <citation type="submission" date="2022-03" db="EMBL/GenBank/DDBJ databases">
        <authorList>
            <person name="Martin C."/>
        </authorList>
    </citation>
    <scope>NUCLEOTIDE SEQUENCE</scope>
</reference>
<comment type="caution">
    <text evidence="1">Lacks conserved residue(s) required for the propagation of feature annotation.</text>
</comment>
<dbReference type="OrthoDB" id="10013209at2759"/>
<proteinExistence type="predicted"/>
<accession>A0A8J1TGU2</accession>
<evidence type="ECO:0000313" key="3">
    <source>
        <dbReference type="Proteomes" id="UP000749559"/>
    </source>
</evidence>
<keyword evidence="3" id="KW-1185">Reference proteome</keyword>
<dbReference type="AlphaFoldDB" id="A0A8J1TGU2"/>